<dbReference type="SUPFAM" id="SSF52440">
    <property type="entry name" value="PreATP-grasp domain"/>
    <property type="match status" value="1"/>
</dbReference>
<feature type="domain" description="ATP-grasp" evidence="17">
    <location>
        <begin position="151"/>
        <end position="355"/>
    </location>
</feature>
<evidence type="ECO:0000256" key="10">
    <source>
        <dbReference type="ARBA" id="ARBA00023211"/>
    </source>
</evidence>
<dbReference type="Gene3D" id="3.30.470.20">
    <property type="entry name" value="ATP-grasp fold, B domain"/>
    <property type="match status" value="1"/>
</dbReference>
<dbReference type="InterPro" id="IPR016185">
    <property type="entry name" value="PreATP-grasp_dom_sf"/>
</dbReference>
<dbReference type="HAMAP" id="MF_00047">
    <property type="entry name" value="Dala_Dala_lig"/>
    <property type="match status" value="1"/>
</dbReference>
<keyword evidence="9 12" id="KW-0573">Peptidoglycan synthesis</keyword>
<accession>A0A7X3SIN1</accession>
<keyword evidence="3 12" id="KW-0436">Ligase</keyword>
<evidence type="ECO:0000256" key="8">
    <source>
        <dbReference type="ARBA" id="ARBA00022960"/>
    </source>
</evidence>
<dbReference type="EC" id="6.3.2.4" evidence="12"/>
<dbReference type="GO" id="GO:0005524">
    <property type="term" value="F:ATP binding"/>
    <property type="evidence" value="ECO:0007669"/>
    <property type="project" value="UniProtKB-UniRule"/>
</dbReference>
<evidence type="ECO:0000256" key="12">
    <source>
        <dbReference type="HAMAP-Rule" id="MF_00047"/>
    </source>
</evidence>
<keyword evidence="11 12" id="KW-0961">Cell wall biogenesis/degradation</keyword>
<dbReference type="EMBL" id="WUQX01000001">
    <property type="protein sequence ID" value="MXP75733.1"/>
    <property type="molecule type" value="Genomic_DNA"/>
</dbReference>
<dbReference type="PROSITE" id="PS00843">
    <property type="entry name" value="DALA_DALA_LIGASE_1"/>
    <property type="match status" value="1"/>
</dbReference>
<evidence type="ECO:0000256" key="14">
    <source>
        <dbReference type="PIRSR" id="PIRSR039102-2"/>
    </source>
</evidence>
<evidence type="ECO:0000256" key="15">
    <source>
        <dbReference type="PIRSR" id="PIRSR039102-3"/>
    </source>
</evidence>
<evidence type="ECO:0000256" key="6">
    <source>
        <dbReference type="ARBA" id="ARBA00022840"/>
    </source>
</evidence>
<dbReference type="NCBIfam" id="NF002528">
    <property type="entry name" value="PRK01966.1-4"/>
    <property type="match status" value="1"/>
</dbReference>
<name>A0A7X3SIN1_9FIRM</name>
<dbReference type="PANTHER" id="PTHR23132">
    <property type="entry name" value="D-ALANINE--D-ALANINE LIGASE"/>
    <property type="match status" value="1"/>
</dbReference>
<comment type="catalytic activity">
    <reaction evidence="12">
        <text>2 D-alanine + ATP = D-alanyl-D-alanine + ADP + phosphate + H(+)</text>
        <dbReference type="Rhea" id="RHEA:11224"/>
        <dbReference type="ChEBI" id="CHEBI:15378"/>
        <dbReference type="ChEBI" id="CHEBI:30616"/>
        <dbReference type="ChEBI" id="CHEBI:43474"/>
        <dbReference type="ChEBI" id="CHEBI:57416"/>
        <dbReference type="ChEBI" id="CHEBI:57822"/>
        <dbReference type="ChEBI" id="CHEBI:456216"/>
        <dbReference type="EC" id="6.3.2.4"/>
    </reaction>
</comment>
<evidence type="ECO:0000256" key="3">
    <source>
        <dbReference type="ARBA" id="ARBA00022598"/>
    </source>
</evidence>
<feature type="active site" evidence="13">
    <location>
        <position position="333"/>
    </location>
</feature>
<dbReference type="SUPFAM" id="SSF56059">
    <property type="entry name" value="Glutathione synthetase ATP-binding domain-like"/>
    <property type="match status" value="1"/>
</dbReference>
<sequence>MSDSKAAKRDENIAVFFGGCSTEYEVSLQSACSVIQNINPEKYSVILIGIDRNTGKWFWYQGSIEDIALDRWQTKENCRPVFPSLDRTVHGICYAEGTEIKTISLSGALPILHGKNGEDGTLQGLLELMGVPVIGCGLLSSALCMDKDLAHQIVRMGGIKAARSVVLEDSCQIEEKEDIWEKAREIRYPLFVKPVRSGSSFGITKVQSKEQLIPAIWEAFQHDSTVILEEMIEGFEVGCAVLGTSEPVIGEVDEIELSDGFFDFTEKYTLKTSSIHVPARITAEKAEEIKETALQIYRLLRCSGFARVDMFLTPEGEIYFNEVNTIPGFTSHSRYPNMLKEAGLSFAEVIERLLGQGV</sequence>
<keyword evidence="12" id="KW-0963">Cytoplasm</keyword>
<dbReference type="InterPro" id="IPR011095">
    <property type="entry name" value="Dala_Dala_lig_C"/>
</dbReference>
<dbReference type="InterPro" id="IPR005905">
    <property type="entry name" value="D_ala_D_ala"/>
</dbReference>
<keyword evidence="10 15" id="KW-0464">Manganese</keyword>
<comment type="pathway">
    <text evidence="12">Cell wall biogenesis; peptidoglycan biosynthesis.</text>
</comment>
<dbReference type="PROSITE" id="PS50975">
    <property type="entry name" value="ATP_GRASP"/>
    <property type="match status" value="1"/>
</dbReference>
<evidence type="ECO:0000256" key="7">
    <source>
        <dbReference type="ARBA" id="ARBA00022842"/>
    </source>
</evidence>
<dbReference type="GO" id="GO:0005829">
    <property type="term" value="C:cytosol"/>
    <property type="evidence" value="ECO:0007669"/>
    <property type="project" value="TreeGrafter"/>
</dbReference>
<comment type="cofactor">
    <cofactor evidence="15">
        <name>Mg(2+)</name>
        <dbReference type="ChEBI" id="CHEBI:18420"/>
    </cofactor>
    <cofactor evidence="15">
        <name>Mn(2+)</name>
        <dbReference type="ChEBI" id="CHEBI:29035"/>
    </cofactor>
    <text evidence="15">Binds 2 magnesium or manganese ions per subunit.</text>
</comment>
<evidence type="ECO:0000259" key="17">
    <source>
        <dbReference type="PROSITE" id="PS50975"/>
    </source>
</evidence>
<dbReference type="Pfam" id="PF07478">
    <property type="entry name" value="Dala_Dala_lig_C"/>
    <property type="match status" value="1"/>
</dbReference>
<dbReference type="Gene3D" id="3.30.1490.20">
    <property type="entry name" value="ATP-grasp fold, A domain"/>
    <property type="match status" value="1"/>
</dbReference>
<evidence type="ECO:0000256" key="16">
    <source>
        <dbReference type="PROSITE-ProRule" id="PRU00409"/>
    </source>
</evidence>
<dbReference type="InterPro" id="IPR013815">
    <property type="entry name" value="ATP_grasp_subdomain_1"/>
</dbReference>
<dbReference type="PROSITE" id="PS00844">
    <property type="entry name" value="DALA_DALA_LIGASE_2"/>
    <property type="match status" value="1"/>
</dbReference>
<keyword evidence="8 12" id="KW-0133">Cell shape</keyword>
<feature type="binding site" evidence="14">
    <location>
        <position position="147"/>
    </location>
    <ligand>
        <name>ATP</name>
        <dbReference type="ChEBI" id="CHEBI:30616"/>
    </ligand>
</feature>
<proteinExistence type="inferred from homology"/>
<keyword evidence="7 15" id="KW-0460">Magnesium</keyword>
<feature type="binding site" evidence="15">
    <location>
        <position position="309"/>
    </location>
    <ligand>
        <name>Mg(2+)</name>
        <dbReference type="ChEBI" id="CHEBI:18420"/>
        <label>1</label>
    </ligand>
</feature>
<feature type="binding site" evidence="14">
    <location>
        <begin position="229"/>
        <end position="236"/>
    </location>
    <ligand>
        <name>ATP</name>
        <dbReference type="ChEBI" id="CHEBI:30616"/>
    </ligand>
</feature>
<dbReference type="GO" id="GO:0071555">
    <property type="term" value="P:cell wall organization"/>
    <property type="evidence" value="ECO:0007669"/>
    <property type="project" value="UniProtKB-KW"/>
</dbReference>
<dbReference type="RefSeq" id="WP_159750935.1">
    <property type="nucleotide sequence ID" value="NZ_CATIFW010000179.1"/>
</dbReference>
<evidence type="ECO:0000313" key="18">
    <source>
        <dbReference type="EMBL" id="MXP75733.1"/>
    </source>
</evidence>
<dbReference type="NCBIfam" id="NF000091">
    <property type="entry name" value="D_ala_D_ser_VanG"/>
    <property type="match status" value="1"/>
</dbReference>
<comment type="caution">
    <text evidence="18">The sequence shown here is derived from an EMBL/GenBank/DDBJ whole genome shotgun (WGS) entry which is preliminary data.</text>
</comment>
<dbReference type="GO" id="GO:0046872">
    <property type="term" value="F:metal ion binding"/>
    <property type="evidence" value="ECO:0007669"/>
    <property type="project" value="UniProtKB-KW"/>
</dbReference>
<gene>
    <name evidence="18" type="primary">vanG</name>
    <name evidence="12" type="synonym">ddl</name>
    <name evidence="18" type="ORF">GN277_10165</name>
</gene>
<evidence type="ECO:0000256" key="2">
    <source>
        <dbReference type="ARBA" id="ARBA00010871"/>
    </source>
</evidence>
<evidence type="ECO:0000256" key="9">
    <source>
        <dbReference type="ARBA" id="ARBA00022984"/>
    </source>
</evidence>
<evidence type="ECO:0000256" key="5">
    <source>
        <dbReference type="ARBA" id="ARBA00022741"/>
    </source>
</evidence>
<evidence type="ECO:0000313" key="19">
    <source>
        <dbReference type="Proteomes" id="UP000460412"/>
    </source>
</evidence>
<dbReference type="InterPro" id="IPR000291">
    <property type="entry name" value="D-Ala_lig_Van_CS"/>
</dbReference>
<dbReference type="InterPro" id="IPR011127">
    <property type="entry name" value="Dala_Dala_lig_N"/>
</dbReference>
<dbReference type="NCBIfam" id="TIGR01205">
    <property type="entry name" value="D_ala_D_alaTIGR"/>
    <property type="match status" value="1"/>
</dbReference>
<dbReference type="GO" id="GO:0008360">
    <property type="term" value="P:regulation of cell shape"/>
    <property type="evidence" value="ECO:0007669"/>
    <property type="project" value="UniProtKB-KW"/>
</dbReference>
<dbReference type="FunFam" id="3.30.470.20:FF:000008">
    <property type="entry name" value="D-alanine--D-alanine ligase"/>
    <property type="match status" value="1"/>
</dbReference>
<keyword evidence="5 14" id="KW-0547">Nucleotide-binding</keyword>
<dbReference type="PIRSF" id="PIRSF039102">
    <property type="entry name" value="Ddl/VanB"/>
    <property type="match status" value="1"/>
</dbReference>
<dbReference type="Pfam" id="PF01820">
    <property type="entry name" value="Dala_Dala_lig_N"/>
    <property type="match status" value="1"/>
</dbReference>
<feature type="binding site" evidence="14">
    <location>
        <begin position="199"/>
        <end position="200"/>
    </location>
    <ligand>
        <name>ATP</name>
        <dbReference type="ChEBI" id="CHEBI:30616"/>
    </ligand>
</feature>
<reference evidence="18 19" key="1">
    <citation type="submission" date="2019-12" db="EMBL/GenBank/DDBJ databases">
        <title>Sporaefaciens musculi gen. nov., sp. nov., a novel bacterium isolated from the caecum of an obese mouse.</title>
        <authorList>
            <person name="Rasmussen T.S."/>
            <person name="Streidl T."/>
            <person name="Hitch T.C.A."/>
            <person name="Wortmann E."/>
            <person name="Deptula P."/>
            <person name="Hansen M."/>
            <person name="Nielsen D.S."/>
            <person name="Clavel T."/>
            <person name="Vogensen F.K."/>
        </authorList>
    </citation>
    <scope>NUCLEOTIDE SEQUENCE [LARGE SCALE GENOMIC DNA]</scope>
    <source>
        <strain evidence="18 19">WCA-9-b2</strain>
    </source>
</reference>
<dbReference type="InterPro" id="IPR011761">
    <property type="entry name" value="ATP-grasp"/>
</dbReference>
<feature type="active site" evidence="13">
    <location>
        <position position="199"/>
    </location>
</feature>
<comment type="subcellular location">
    <subcellularLocation>
        <location evidence="12">Cytoplasm</location>
    </subcellularLocation>
</comment>
<keyword evidence="19" id="KW-1185">Reference proteome</keyword>
<feature type="binding site" evidence="14">
    <location>
        <begin position="191"/>
        <end position="193"/>
    </location>
    <ligand>
        <name>ATP</name>
        <dbReference type="ChEBI" id="CHEBI:30616"/>
    </ligand>
</feature>
<feature type="binding site" evidence="15">
    <location>
        <position position="322"/>
    </location>
    <ligand>
        <name>Mg(2+)</name>
        <dbReference type="ChEBI" id="CHEBI:18420"/>
        <label>2</label>
    </ligand>
</feature>
<dbReference type="Proteomes" id="UP000460412">
    <property type="component" value="Unassembled WGS sequence"/>
</dbReference>
<dbReference type="AlphaFoldDB" id="A0A7X3SIN1"/>
<feature type="active site" evidence="13">
    <location>
        <position position="23"/>
    </location>
</feature>
<protein>
    <recommendedName>
        <fullName evidence="12">D-alanine--D-alanine ligase</fullName>
        <ecNumber evidence="12">6.3.2.4</ecNumber>
    </recommendedName>
    <alternativeName>
        <fullName evidence="12">D-Ala-D-Ala ligase</fullName>
    </alternativeName>
    <alternativeName>
        <fullName evidence="12">D-alanylalanine synthetase</fullName>
    </alternativeName>
</protein>
<comment type="function">
    <text evidence="12">Cell wall formation.</text>
</comment>
<keyword evidence="4 15" id="KW-0479">Metal-binding</keyword>
<dbReference type="Gene3D" id="3.40.50.20">
    <property type="match status" value="1"/>
</dbReference>
<evidence type="ECO:0000256" key="13">
    <source>
        <dbReference type="PIRSR" id="PIRSR039102-1"/>
    </source>
</evidence>
<dbReference type="GO" id="GO:0008716">
    <property type="term" value="F:D-alanine-D-alanine ligase activity"/>
    <property type="evidence" value="ECO:0007669"/>
    <property type="project" value="UniProtKB-UniRule"/>
</dbReference>
<dbReference type="GO" id="GO:0009252">
    <property type="term" value="P:peptidoglycan biosynthetic process"/>
    <property type="evidence" value="ECO:0007669"/>
    <property type="project" value="UniProtKB-UniRule"/>
</dbReference>
<comment type="cofactor">
    <cofactor evidence="1">
        <name>Mn(2+)</name>
        <dbReference type="ChEBI" id="CHEBI:29035"/>
    </cofactor>
</comment>
<dbReference type="UniPathway" id="UPA00219"/>
<organism evidence="18 19">
    <name type="scientific">Sporofaciens musculi</name>
    <dbReference type="NCBI Taxonomy" id="2681861"/>
    <lineage>
        <taxon>Bacteria</taxon>
        <taxon>Bacillati</taxon>
        <taxon>Bacillota</taxon>
        <taxon>Clostridia</taxon>
        <taxon>Lachnospirales</taxon>
        <taxon>Lachnospiraceae</taxon>
        <taxon>Sporofaciens</taxon>
    </lineage>
</organism>
<evidence type="ECO:0000256" key="4">
    <source>
        <dbReference type="ARBA" id="ARBA00022723"/>
    </source>
</evidence>
<feature type="binding site" evidence="15">
    <location>
        <position position="324"/>
    </location>
    <ligand>
        <name>Mg(2+)</name>
        <dbReference type="ChEBI" id="CHEBI:18420"/>
        <label>2</label>
    </ligand>
</feature>
<dbReference type="PANTHER" id="PTHR23132:SF25">
    <property type="entry name" value="D-ALANINE--D-ALANINE LIGASE A"/>
    <property type="match status" value="1"/>
</dbReference>
<feature type="binding site" evidence="15">
    <location>
        <position position="322"/>
    </location>
    <ligand>
        <name>Mg(2+)</name>
        <dbReference type="ChEBI" id="CHEBI:18420"/>
        <label>1</label>
    </ligand>
</feature>
<comment type="similarity">
    <text evidence="2 12">Belongs to the D-alanine--D-alanine ligase family.</text>
</comment>
<evidence type="ECO:0000256" key="11">
    <source>
        <dbReference type="ARBA" id="ARBA00023316"/>
    </source>
</evidence>
<feature type="binding site" evidence="14">
    <location>
        <begin position="321"/>
        <end position="322"/>
    </location>
    <ligand>
        <name>ATP</name>
        <dbReference type="ChEBI" id="CHEBI:30616"/>
    </ligand>
</feature>
<keyword evidence="6 16" id="KW-0067">ATP-binding</keyword>
<evidence type="ECO:0000256" key="1">
    <source>
        <dbReference type="ARBA" id="ARBA00001936"/>
    </source>
</evidence>